<gene>
    <name evidence="1" type="ORF">BV22DRAFT_1133391</name>
</gene>
<protein>
    <submittedName>
        <fullName evidence="1">WD40 repeat-like protein</fullName>
    </submittedName>
</protein>
<dbReference type="EMBL" id="MU266608">
    <property type="protein sequence ID" value="KAH7920056.1"/>
    <property type="molecule type" value="Genomic_DNA"/>
</dbReference>
<evidence type="ECO:0000313" key="1">
    <source>
        <dbReference type="EMBL" id="KAH7920056.1"/>
    </source>
</evidence>
<accession>A0ACB8B4B0</accession>
<organism evidence="1 2">
    <name type="scientific">Leucogyrophana mollusca</name>
    <dbReference type="NCBI Taxonomy" id="85980"/>
    <lineage>
        <taxon>Eukaryota</taxon>
        <taxon>Fungi</taxon>
        <taxon>Dikarya</taxon>
        <taxon>Basidiomycota</taxon>
        <taxon>Agaricomycotina</taxon>
        <taxon>Agaricomycetes</taxon>
        <taxon>Agaricomycetidae</taxon>
        <taxon>Boletales</taxon>
        <taxon>Boletales incertae sedis</taxon>
        <taxon>Leucogyrophana</taxon>
    </lineage>
</organism>
<name>A0ACB8B4B0_9AGAM</name>
<sequence length="592" mass="65852">MHSKNEGKLTLIYLRLITPDVASSVFIPRPYLPSLRPMSTAPEVRESFVKRPGAHPPTKVFKGHEPGSVIWSVEYFNDGRNIASGSSDKTIRIWNVESGQQEGKSLIHDAEVRGIAISPDSRSVASRVVGRVVVWDVARREKVHEIKLPEDDVLTDFIMPVVYSPDGRCTGAVSRLGDKIHLWDSDIGALTREPLRCAKRVKCLAFSPNGAQIATGSYDGSFQVFDISTGKVVVDPIKGHTESVTSLVYSPKGRLIITGSRESYNQPHVTRLAVTVDGRRIASGSFDNVCVWDLETRLQTREPFGVEHGIISMAFSPDGRFVVGGSYGGILQLWDIESHLVPLLEGLQKRQPSLPVVSQARVAQPHQQKQQTNTHSGTSSLNSSVLDLPAVTQPDPPRPRERAPSVDNDWDSVYLHRQPIEHHQEAQPKQEDANVQPPSSGKRWTVLRDRWRILRPRKSRVHAGTPEDPALPPLSKLPTVRSSLQPTPDPARNASTQEDSQAPRTRIPLPPRLWTSFHRISARPATANVASGRDIIRLVIPPENEFNRPPSPDPADVPPHYSPAPSFLPMPDDPLQYWSWRRELRLLLCCCC</sequence>
<dbReference type="Proteomes" id="UP000790709">
    <property type="component" value="Unassembled WGS sequence"/>
</dbReference>
<comment type="caution">
    <text evidence="1">The sequence shown here is derived from an EMBL/GenBank/DDBJ whole genome shotgun (WGS) entry which is preliminary data.</text>
</comment>
<proteinExistence type="predicted"/>
<reference evidence="1" key="1">
    <citation type="journal article" date="2021" name="New Phytol.">
        <title>Evolutionary innovations through gain and loss of genes in the ectomycorrhizal Boletales.</title>
        <authorList>
            <person name="Wu G."/>
            <person name="Miyauchi S."/>
            <person name="Morin E."/>
            <person name="Kuo A."/>
            <person name="Drula E."/>
            <person name="Varga T."/>
            <person name="Kohler A."/>
            <person name="Feng B."/>
            <person name="Cao Y."/>
            <person name="Lipzen A."/>
            <person name="Daum C."/>
            <person name="Hundley H."/>
            <person name="Pangilinan J."/>
            <person name="Johnson J."/>
            <person name="Barry K."/>
            <person name="LaButti K."/>
            <person name="Ng V."/>
            <person name="Ahrendt S."/>
            <person name="Min B."/>
            <person name="Choi I.G."/>
            <person name="Park H."/>
            <person name="Plett J.M."/>
            <person name="Magnuson J."/>
            <person name="Spatafora J.W."/>
            <person name="Nagy L.G."/>
            <person name="Henrissat B."/>
            <person name="Grigoriev I.V."/>
            <person name="Yang Z.L."/>
            <person name="Xu J."/>
            <person name="Martin F.M."/>
        </authorList>
    </citation>
    <scope>NUCLEOTIDE SEQUENCE</scope>
    <source>
        <strain evidence="1">KUC20120723A-06</strain>
    </source>
</reference>
<keyword evidence="2" id="KW-1185">Reference proteome</keyword>
<evidence type="ECO:0000313" key="2">
    <source>
        <dbReference type="Proteomes" id="UP000790709"/>
    </source>
</evidence>